<protein>
    <submittedName>
        <fullName evidence="2">Cytochrome P450</fullName>
    </submittedName>
</protein>
<dbReference type="PRINTS" id="PR00359">
    <property type="entry name" value="BP450"/>
</dbReference>
<dbReference type="InterPro" id="IPR002397">
    <property type="entry name" value="Cyt_P450_B"/>
</dbReference>
<dbReference type="SUPFAM" id="SSF48264">
    <property type="entry name" value="Cytochrome P450"/>
    <property type="match status" value="1"/>
</dbReference>
<gene>
    <name evidence="2" type="ORF">JIG36_38885</name>
</gene>
<proteinExistence type="inferred from homology"/>
<dbReference type="InterPro" id="IPR036396">
    <property type="entry name" value="Cyt_P450_sf"/>
</dbReference>
<comment type="caution">
    <text evidence="2">The sequence shown here is derived from an EMBL/GenBank/DDBJ whole genome shotgun (WGS) entry which is preliminary data.</text>
</comment>
<organism evidence="2 3">
    <name type="scientific">Paractinoplanes ovalisporus</name>
    <dbReference type="NCBI Taxonomy" id="2810368"/>
    <lineage>
        <taxon>Bacteria</taxon>
        <taxon>Bacillati</taxon>
        <taxon>Actinomycetota</taxon>
        <taxon>Actinomycetes</taxon>
        <taxon>Micromonosporales</taxon>
        <taxon>Micromonosporaceae</taxon>
        <taxon>Paractinoplanes</taxon>
    </lineage>
</organism>
<dbReference type="Proteomes" id="UP000632138">
    <property type="component" value="Unassembled WGS sequence"/>
</dbReference>
<evidence type="ECO:0000256" key="1">
    <source>
        <dbReference type="ARBA" id="ARBA00010617"/>
    </source>
</evidence>
<dbReference type="InterPro" id="IPR017972">
    <property type="entry name" value="Cyt_P450_CS"/>
</dbReference>
<keyword evidence="3" id="KW-1185">Reference proteome</keyword>
<dbReference type="Gene3D" id="1.10.630.10">
    <property type="entry name" value="Cytochrome P450"/>
    <property type="match status" value="2"/>
</dbReference>
<sequence length="359" mass="37367">MSGRARRRDRRVYLESHPILFTLLAATRGRDVTRLGRTVLVHGTEAYRAALTRVPLDRTATGTTGGAAGELAGAGALFDQEGDEHRGTRRDTAAMLGAAGVAKLRPIWMKLLDDRLPVLGAGGPVDLVPLTAEIAGATTAELLGIDVDPVRLAEAARTAAAAAAREHLPGPRNPRAAAAASAAADQLLDLVAPRTPAEAGLNAMLAVAAINTTVAALPRAAAWACDDDLWDHADNPALTEELLRVTAPTPLLPRVAAADSELGGCPVRPGDKLMLIARHAAEAHRRDPDPVEPAPARTAQLVFGVGSHACPGAALARAQLSDLLAALAPYRPVVVRARADRRSALPGWRSLVVRGTATS</sequence>
<dbReference type="RefSeq" id="WP_203381470.1">
    <property type="nucleotide sequence ID" value="NZ_JAENHP010000020.1"/>
</dbReference>
<dbReference type="PANTHER" id="PTHR46696:SF1">
    <property type="entry name" value="CYTOCHROME P450 YJIB-RELATED"/>
    <property type="match status" value="1"/>
</dbReference>
<dbReference type="PANTHER" id="PTHR46696">
    <property type="entry name" value="P450, PUTATIVE (EUROFUNG)-RELATED"/>
    <property type="match status" value="1"/>
</dbReference>
<accession>A0ABS2ANQ0</accession>
<dbReference type="PROSITE" id="PS00086">
    <property type="entry name" value="CYTOCHROME_P450"/>
    <property type="match status" value="1"/>
</dbReference>
<comment type="similarity">
    <text evidence="1">Belongs to the cytochrome P450 family.</text>
</comment>
<evidence type="ECO:0000313" key="2">
    <source>
        <dbReference type="EMBL" id="MBM2621487.1"/>
    </source>
</evidence>
<reference evidence="2 3" key="1">
    <citation type="submission" date="2021-01" db="EMBL/GenBank/DDBJ databases">
        <title>Actinoplanes sp. nov. LDG1-06 isolated from lichen.</title>
        <authorList>
            <person name="Saeng-In P."/>
            <person name="Phongsopitanun W."/>
            <person name="Kanchanasin P."/>
            <person name="Yuki M."/>
            <person name="Kudo T."/>
            <person name="Ohkuma M."/>
            <person name="Tanasupawat S."/>
        </authorList>
    </citation>
    <scope>NUCLEOTIDE SEQUENCE [LARGE SCALE GENOMIC DNA]</scope>
    <source>
        <strain evidence="2 3">LDG1-06</strain>
    </source>
</reference>
<name>A0ABS2ANQ0_9ACTN</name>
<evidence type="ECO:0000313" key="3">
    <source>
        <dbReference type="Proteomes" id="UP000632138"/>
    </source>
</evidence>
<dbReference type="EMBL" id="JAENHP010000020">
    <property type="protein sequence ID" value="MBM2621487.1"/>
    <property type="molecule type" value="Genomic_DNA"/>
</dbReference>